<dbReference type="AlphaFoldDB" id="A0A8D8A0S6"/>
<protein>
    <submittedName>
        <fullName evidence="2">(northern house mosquito) hypothetical protein</fullName>
    </submittedName>
</protein>
<proteinExistence type="predicted"/>
<evidence type="ECO:0000256" key="1">
    <source>
        <dbReference type="SAM" id="MobiDB-lite"/>
    </source>
</evidence>
<dbReference type="EMBL" id="HBUE01010497">
    <property type="protein sequence ID" value="CAG6448149.1"/>
    <property type="molecule type" value="Transcribed_RNA"/>
</dbReference>
<name>A0A8D8A0S6_CULPI</name>
<evidence type="ECO:0000313" key="2">
    <source>
        <dbReference type="EMBL" id="CAG6448149.1"/>
    </source>
</evidence>
<sequence length="116" mass="12733">MPSASASSRKVCRTPSTTSWPSIRAGGRLCDRPEQRTWCGCTPSPKPRTARCSWRSKWPTLCSTGLGVLALGRNWPRSKGGDTHISLLLFPTGTHKLPILPRIVLVCKVISMQIGY</sequence>
<organism evidence="2">
    <name type="scientific">Culex pipiens</name>
    <name type="common">House mosquito</name>
    <dbReference type="NCBI Taxonomy" id="7175"/>
    <lineage>
        <taxon>Eukaryota</taxon>
        <taxon>Metazoa</taxon>
        <taxon>Ecdysozoa</taxon>
        <taxon>Arthropoda</taxon>
        <taxon>Hexapoda</taxon>
        <taxon>Insecta</taxon>
        <taxon>Pterygota</taxon>
        <taxon>Neoptera</taxon>
        <taxon>Endopterygota</taxon>
        <taxon>Diptera</taxon>
        <taxon>Nematocera</taxon>
        <taxon>Culicoidea</taxon>
        <taxon>Culicidae</taxon>
        <taxon>Culicinae</taxon>
        <taxon>Culicini</taxon>
        <taxon>Culex</taxon>
        <taxon>Culex</taxon>
    </lineage>
</organism>
<reference evidence="2" key="1">
    <citation type="submission" date="2021-05" db="EMBL/GenBank/DDBJ databases">
        <authorList>
            <person name="Alioto T."/>
            <person name="Alioto T."/>
            <person name="Gomez Garrido J."/>
        </authorList>
    </citation>
    <scope>NUCLEOTIDE SEQUENCE</scope>
</reference>
<feature type="region of interest" description="Disordered" evidence="1">
    <location>
        <begin position="1"/>
        <end position="20"/>
    </location>
</feature>
<accession>A0A8D8A0S6</accession>